<feature type="domain" description="DUF4325" evidence="1">
    <location>
        <begin position="18"/>
        <end position="79"/>
    </location>
</feature>
<reference evidence="2 3" key="1">
    <citation type="submission" date="2020-07" db="EMBL/GenBank/DDBJ databases">
        <title>Complete genome sequence of Chitinibacter sp. 2T18.</title>
        <authorList>
            <person name="Bae J.-W."/>
            <person name="Choi J.-W."/>
        </authorList>
    </citation>
    <scope>NUCLEOTIDE SEQUENCE [LARGE SCALE GENOMIC DNA]</scope>
    <source>
        <strain evidence="2 3">2T18</strain>
    </source>
</reference>
<keyword evidence="3" id="KW-1185">Reference proteome</keyword>
<protein>
    <submittedName>
        <fullName evidence="2">STAS-like domain-containing protein</fullName>
    </submittedName>
</protein>
<gene>
    <name evidence="2" type="ORF">HQ393_11345</name>
</gene>
<dbReference type="Proteomes" id="UP000509597">
    <property type="component" value="Chromosome"/>
</dbReference>
<sequence length="97" mass="11047">MVNLRVLDLVKQAYTYEDGVVISDIVIRTFHENEKVTLSFYGIDAIPSSFANGCFVRVLESFGLQKIKENLSVIDSTKQINSMIKSRLVFESQRNDL</sequence>
<accession>A0A7H9BJY1</accession>
<dbReference type="RefSeq" id="WP_179355282.1">
    <property type="nucleotide sequence ID" value="NZ_CP058627.1"/>
</dbReference>
<evidence type="ECO:0000313" key="3">
    <source>
        <dbReference type="Proteomes" id="UP000509597"/>
    </source>
</evidence>
<organism evidence="2 3">
    <name type="scientific">Chitinibacter bivalviorum</name>
    <dbReference type="NCBI Taxonomy" id="2739434"/>
    <lineage>
        <taxon>Bacteria</taxon>
        <taxon>Pseudomonadati</taxon>
        <taxon>Pseudomonadota</taxon>
        <taxon>Betaproteobacteria</taxon>
        <taxon>Neisseriales</taxon>
        <taxon>Chitinibacteraceae</taxon>
        <taxon>Chitinibacter</taxon>
    </lineage>
</organism>
<evidence type="ECO:0000259" key="1">
    <source>
        <dbReference type="Pfam" id="PF14213"/>
    </source>
</evidence>
<dbReference type="Pfam" id="PF14213">
    <property type="entry name" value="DUF4325"/>
    <property type="match status" value="1"/>
</dbReference>
<dbReference type="EMBL" id="CP058627">
    <property type="protein sequence ID" value="QLG88779.1"/>
    <property type="molecule type" value="Genomic_DNA"/>
</dbReference>
<evidence type="ECO:0000313" key="2">
    <source>
        <dbReference type="EMBL" id="QLG88779.1"/>
    </source>
</evidence>
<proteinExistence type="predicted"/>
<name>A0A7H9BJY1_9NEIS</name>
<dbReference type="InterPro" id="IPR025474">
    <property type="entry name" value="DUF4325"/>
</dbReference>
<dbReference type="KEGG" id="chiz:HQ393_11345"/>
<dbReference type="AlphaFoldDB" id="A0A7H9BJY1"/>